<dbReference type="InterPro" id="IPR002017">
    <property type="entry name" value="Spectrin_repeat"/>
</dbReference>
<dbReference type="CDD" id="cd00176">
    <property type="entry name" value="SPEC"/>
    <property type="match status" value="1"/>
</dbReference>
<dbReference type="Gene3D" id="1.20.58.60">
    <property type="match status" value="2"/>
</dbReference>
<feature type="non-terminal residue" evidence="7">
    <location>
        <position position="205"/>
    </location>
</feature>
<dbReference type="GO" id="GO:0016020">
    <property type="term" value="C:membrane"/>
    <property type="evidence" value="ECO:0007669"/>
    <property type="project" value="UniProtKB-SubCell"/>
</dbReference>
<keyword evidence="4" id="KW-0677">Repeat</keyword>
<proteinExistence type="predicted"/>
<keyword evidence="3" id="KW-0812">Transmembrane</keyword>
<dbReference type="PANTHER" id="PTHR47535:SF10">
    <property type="entry name" value="MUSCLE-SPECIFIC PROTEIN 300 KDA"/>
    <property type="match status" value="1"/>
</dbReference>
<keyword evidence="2" id="KW-0597">Phosphoprotein</keyword>
<accession>A6KIN2</accession>
<evidence type="ECO:0000256" key="3">
    <source>
        <dbReference type="ARBA" id="ARBA00022692"/>
    </source>
</evidence>
<keyword evidence="5" id="KW-1133">Transmembrane helix</keyword>
<protein>
    <submittedName>
        <fullName evidence="7">RCG41154</fullName>
    </submittedName>
</protein>
<organism evidence="7 8">
    <name type="scientific">Rattus norvegicus</name>
    <name type="common">Rat</name>
    <dbReference type="NCBI Taxonomy" id="10116"/>
    <lineage>
        <taxon>Eukaryota</taxon>
        <taxon>Metazoa</taxon>
        <taxon>Chordata</taxon>
        <taxon>Craniata</taxon>
        <taxon>Vertebrata</taxon>
        <taxon>Euteleostomi</taxon>
        <taxon>Mammalia</taxon>
        <taxon>Eutheria</taxon>
        <taxon>Euarchontoglires</taxon>
        <taxon>Glires</taxon>
        <taxon>Rodentia</taxon>
        <taxon>Myomorpha</taxon>
        <taxon>Muroidea</taxon>
        <taxon>Muridae</taxon>
        <taxon>Murinae</taxon>
        <taxon>Rattus</taxon>
    </lineage>
</organism>
<dbReference type="InterPro" id="IPR018159">
    <property type="entry name" value="Spectrin/alpha-actinin"/>
</dbReference>
<evidence type="ECO:0000256" key="2">
    <source>
        <dbReference type="ARBA" id="ARBA00022553"/>
    </source>
</evidence>
<dbReference type="EMBL" id="CH474052">
    <property type="protein sequence ID" value="EDL92847.1"/>
    <property type="molecule type" value="Genomic_DNA"/>
</dbReference>
<evidence type="ECO:0000256" key="1">
    <source>
        <dbReference type="ARBA" id="ARBA00004370"/>
    </source>
</evidence>
<dbReference type="SUPFAM" id="SSF46966">
    <property type="entry name" value="Spectrin repeat"/>
    <property type="match status" value="1"/>
</dbReference>
<evidence type="ECO:0000256" key="6">
    <source>
        <dbReference type="ARBA" id="ARBA00023136"/>
    </source>
</evidence>
<evidence type="ECO:0000313" key="8">
    <source>
        <dbReference type="Proteomes" id="UP000234681"/>
    </source>
</evidence>
<dbReference type="SMART" id="SM00150">
    <property type="entry name" value="SPEC"/>
    <property type="match status" value="1"/>
</dbReference>
<evidence type="ECO:0000256" key="4">
    <source>
        <dbReference type="ARBA" id="ARBA00022737"/>
    </source>
</evidence>
<name>A6KIN2_RAT</name>
<evidence type="ECO:0000313" key="7">
    <source>
        <dbReference type="EMBL" id="EDL92847.1"/>
    </source>
</evidence>
<reference evidence="7 8" key="1">
    <citation type="submission" date="2005-09" db="EMBL/GenBank/DDBJ databases">
        <authorList>
            <person name="Mural R.J."/>
            <person name="Li P.W."/>
            <person name="Adams M.D."/>
            <person name="Amanatides P.G."/>
            <person name="Baden-Tillson H."/>
            <person name="Barnstead M."/>
            <person name="Chin S.H."/>
            <person name="Dew I."/>
            <person name="Evans C.A."/>
            <person name="Ferriera S."/>
            <person name="Flanigan M."/>
            <person name="Fosler C."/>
            <person name="Glodek A."/>
            <person name="Gu Z."/>
            <person name="Holt R.A."/>
            <person name="Jennings D."/>
            <person name="Kraft C.L."/>
            <person name="Lu F."/>
            <person name="Nguyen T."/>
            <person name="Nusskern D.R."/>
            <person name="Pfannkoch C.M."/>
            <person name="Sitter C."/>
            <person name="Sutton G.G."/>
            <person name="Venter J.C."/>
            <person name="Wang Z."/>
            <person name="Woodage T."/>
            <person name="Zheng X.H."/>
            <person name="Zhong F."/>
        </authorList>
    </citation>
    <scope>NUCLEOTIDE SEQUENCE [LARGE SCALE GENOMIC DNA]</scope>
    <source>
        <strain>BN</strain>
        <strain evidence="8">Sprague-Dawley</strain>
    </source>
</reference>
<dbReference type="Pfam" id="PF00435">
    <property type="entry name" value="Spectrin"/>
    <property type="match status" value="1"/>
</dbReference>
<evidence type="ECO:0000256" key="5">
    <source>
        <dbReference type="ARBA" id="ARBA00022989"/>
    </source>
</evidence>
<sequence>MELYEKKAQLSKYKSLQQMVLSHEPSMNSVQEKSEALLELVQDQTLKDKIQKLQSDFQDLCSIGKERVFSLEAKVRDHEDYNTELQEVEKWLLQMSGRLAAPDLLETSSLETITQQLAHHKAMMEEIAGFEDRLDNLKAKGDTLIGQCPDHLQAKQKQSVQAHLQGTKDSYSAICSTAQRVYRSLEYELQKHVSRQDTLQQCQAW</sequence>
<dbReference type="AlphaFoldDB" id="A6KIN2"/>
<dbReference type="PANTHER" id="PTHR47535">
    <property type="entry name" value="MUSCLE-SPECIFIC PROTEIN 300 KDA, ISOFORM G"/>
    <property type="match status" value="1"/>
</dbReference>
<dbReference type="InterPro" id="IPR052403">
    <property type="entry name" value="LINC-complex_assoc"/>
</dbReference>
<gene>
    <name evidence="7" type="ORF">rCG_41154</name>
</gene>
<keyword evidence="6" id="KW-0472">Membrane</keyword>
<comment type="subcellular location">
    <subcellularLocation>
        <location evidence="1">Membrane</location>
    </subcellularLocation>
</comment>
<dbReference type="Proteomes" id="UP000234681">
    <property type="component" value="Chromosome 1"/>
</dbReference>